<name>A0ACC3DGF9_9PEZI</name>
<evidence type="ECO:0000313" key="1">
    <source>
        <dbReference type="EMBL" id="KAK3070355.1"/>
    </source>
</evidence>
<keyword evidence="2" id="KW-1185">Reference proteome</keyword>
<dbReference type="Proteomes" id="UP001186974">
    <property type="component" value="Unassembled WGS sequence"/>
</dbReference>
<organism evidence="1 2">
    <name type="scientific">Coniosporium uncinatum</name>
    <dbReference type="NCBI Taxonomy" id="93489"/>
    <lineage>
        <taxon>Eukaryota</taxon>
        <taxon>Fungi</taxon>
        <taxon>Dikarya</taxon>
        <taxon>Ascomycota</taxon>
        <taxon>Pezizomycotina</taxon>
        <taxon>Dothideomycetes</taxon>
        <taxon>Dothideomycetes incertae sedis</taxon>
        <taxon>Coniosporium</taxon>
    </lineage>
</organism>
<reference evidence="1" key="1">
    <citation type="submission" date="2024-09" db="EMBL/GenBank/DDBJ databases">
        <title>Black Yeasts Isolated from many extreme environments.</title>
        <authorList>
            <person name="Coleine C."/>
            <person name="Stajich J.E."/>
            <person name="Selbmann L."/>
        </authorList>
    </citation>
    <scope>NUCLEOTIDE SEQUENCE</scope>
    <source>
        <strain evidence="1">CCFEE 5737</strain>
    </source>
</reference>
<gene>
    <name evidence="1" type="ORF">LTS18_015123</name>
</gene>
<evidence type="ECO:0000313" key="2">
    <source>
        <dbReference type="Proteomes" id="UP001186974"/>
    </source>
</evidence>
<sequence length="74" mass="8431">KALRSLHTILQRTNTESLSSTQYLYSPRTGAQMKSYYCWKVQRRTVWDHGQISPTISVATGIKMKSATITSKHT</sequence>
<accession>A0ACC3DGF9</accession>
<protein>
    <submittedName>
        <fullName evidence="1">Uncharacterized protein</fullName>
    </submittedName>
</protein>
<proteinExistence type="predicted"/>
<comment type="caution">
    <text evidence="1">The sequence shown here is derived from an EMBL/GenBank/DDBJ whole genome shotgun (WGS) entry which is preliminary data.</text>
</comment>
<feature type="non-terminal residue" evidence="1">
    <location>
        <position position="1"/>
    </location>
</feature>
<dbReference type="EMBL" id="JAWDJW010004976">
    <property type="protein sequence ID" value="KAK3070355.1"/>
    <property type="molecule type" value="Genomic_DNA"/>
</dbReference>